<dbReference type="Proteomes" id="UP000214688">
    <property type="component" value="Chromosome"/>
</dbReference>
<evidence type="ECO:0000313" key="4">
    <source>
        <dbReference type="Proteomes" id="UP000214688"/>
    </source>
</evidence>
<dbReference type="InterPro" id="IPR018925">
    <property type="entry name" value="XtmA-like_N"/>
</dbReference>
<evidence type="ECO:0000256" key="1">
    <source>
        <dbReference type="SAM" id="MobiDB-lite"/>
    </source>
</evidence>
<feature type="region of interest" description="Disordered" evidence="1">
    <location>
        <begin position="75"/>
        <end position="117"/>
    </location>
</feature>
<sequence>MARKASPEYEQAKKLYLDSGGSMPLVEIATMVGKADSQIRKWKSTKKWDEELKGNVTKSNGNVTELGKGNVTVSDAPLTLSGQPAKRPHMLGNQRAQGGRGNPSPRKNFGNKGGGAPIGNENAVAHGFFRSQLPERLQGLFDQVQNMDLVDMAWNNLSLTMTVMLDSLQQLAAIQSERRMVKKKKFVIPADDEGAPIEIEGELLQEIEWEHHTALDQQAKALVALDRQQARLDNQIRKFLELADKDDERRLKLELMQSQIDRAKLDVERIKADVGRDDDEGLRIVVDYGDGDDEE</sequence>
<reference evidence="3 4" key="1">
    <citation type="journal article" date="2015" name="Int. J. Syst. Evol. Microbiol.">
        <title>Tumebacillus algifaecis sp. nov., isolated from decomposing algal scum.</title>
        <authorList>
            <person name="Wu Y.F."/>
            <person name="Zhang B."/>
            <person name="Xing P."/>
            <person name="Wu Q.L."/>
            <person name="Liu S.J."/>
        </authorList>
    </citation>
    <scope>NUCLEOTIDE SEQUENCE [LARGE SCALE GENOMIC DNA]</scope>
    <source>
        <strain evidence="3 4">THMBR28</strain>
    </source>
</reference>
<evidence type="ECO:0000313" key="3">
    <source>
        <dbReference type="EMBL" id="ASS76831.1"/>
    </source>
</evidence>
<dbReference type="RefSeq" id="WP_094238058.1">
    <property type="nucleotide sequence ID" value="NZ_CP022657.1"/>
</dbReference>
<dbReference type="AlphaFoldDB" id="A0A223D5I6"/>
<proteinExistence type="predicted"/>
<keyword evidence="4" id="KW-1185">Reference proteome</keyword>
<dbReference type="EMBL" id="CP022657">
    <property type="protein sequence ID" value="ASS76831.1"/>
    <property type="molecule type" value="Genomic_DNA"/>
</dbReference>
<gene>
    <name evidence="3" type="ORF">CIG75_19045</name>
</gene>
<accession>A0A223D5I6</accession>
<protein>
    <recommendedName>
        <fullName evidence="2">PBSX phage terminase small subunit-like N-terminal domain-containing protein</fullName>
    </recommendedName>
</protein>
<dbReference type="Pfam" id="PF10668">
    <property type="entry name" value="Phage_terminase"/>
    <property type="match status" value="1"/>
</dbReference>
<dbReference type="KEGG" id="tab:CIG75_19045"/>
<feature type="domain" description="PBSX phage terminase small subunit-like N-terminal" evidence="2">
    <location>
        <begin position="1"/>
        <end position="62"/>
    </location>
</feature>
<dbReference type="NCBIfam" id="NF040601">
    <property type="entry name" value="TerS_not_xtmA"/>
    <property type="match status" value="1"/>
</dbReference>
<evidence type="ECO:0000259" key="2">
    <source>
        <dbReference type="Pfam" id="PF10668"/>
    </source>
</evidence>
<dbReference type="OrthoDB" id="7358785at2"/>
<organism evidence="3 4">
    <name type="scientific">Tumebacillus algifaecis</name>
    <dbReference type="NCBI Taxonomy" id="1214604"/>
    <lineage>
        <taxon>Bacteria</taxon>
        <taxon>Bacillati</taxon>
        <taxon>Bacillota</taxon>
        <taxon>Bacilli</taxon>
        <taxon>Bacillales</taxon>
        <taxon>Alicyclobacillaceae</taxon>
        <taxon>Tumebacillus</taxon>
    </lineage>
</organism>
<name>A0A223D5I6_9BACL</name>